<keyword evidence="1" id="KW-1133">Transmembrane helix</keyword>
<gene>
    <name evidence="2" type="ORF">J5837_13480</name>
</gene>
<name>A0A940X3S0_9GAMM</name>
<organism evidence="2 3">
    <name type="scientific">Pseudoxanthomonas helianthi</name>
    <dbReference type="NCBI Taxonomy" id="1453541"/>
    <lineage>
        <taxon>Bacteria</taxon>
        <taxon>Pseudomonadati</taxon>
        <taxon>Pseudomonadota</taxon>
        <taxon>Gammaproteobacteria</taxon>
        <taxon>Lysobacterales</taxon>
        <taxon>Lysobacteraceae</taxon>
        <taxon>Pseudoxanthomonas</taxon>
    </lineage>
</organism>
<keyword evidence="1" id="KW-0472">Membrane</keyword>
<feature type="transmembrane region" description="Helical" evidence="1">
    <location>
        <begin position="48"/>
        <end position="64"/>
    </location>
</feature>
<dbReference type="Proteomes" id="UP000673447">
    <property type="component" value="Unassembled WGS sequence"/>
</dbReference>
<dbReference type="AlphaFoldDB" id="A0A940X3S0"/>
<dbReference type="EMBL" id="JAGKTC010000003">
    <property type="protein sequence ID" value="MBP3985418.1"/>
    <property type="molecule type" value="Genomic_DNA"/>
</dbReference>
<accession>A0A940X3S0</accession>
<reference evidence="2" key="1">
    <citation type="journal article" date="2016" name="Int. J. Syst. Evol. Microbiol.">
        <title>Pseudoxanthomonas helianthi sp. nov., isolated from roots of Jerusalem artichoke (Helianthus tuberosus).</title>
        <authorList>
            <person name="Kittiwongwattana C."/>
            <person name="Thawai C."/>
        </authorList>
    </citation>
    <scope>NUCLEOTIDE SEQUENCE</scope>
    <source>
        <strain evidence="2">110414</strain>
    </source>
</reference>
<evidence type="ECO:0000256" key="1">
    <source>
        <dbReference type="SAM" id="Phobius"/>
    </source>
</evidence>
<keyword evidence="1" id="KW-0812">Transmembrane</keyword>
<protein>
    <recommendedName>
        <fullName evidence="4">Toxin CptA</fullName>
    </recommendedName>
</protein>
<evidence type="ECO:0008006" key="4">
    <source>
        <dbReference type="Google" id="ProtNLM"/>
    </source>
</evidence>
<proteinExistence type="predicted"/>
<reference evidence="2" key="2">
    <citation type="submission" date="2021-03" db="EMBL/GenBank/DDBJ databases">
        <authorList>
            <person name="Cao W."/>
        </authorList>
    </citation>
    <scope>NUCLEOTIDE SEQUENCE</scope>
    <source>
        <strain evidence="2">110414</strain>
    </source>
</reference>
<keyword evidence="3" id="KW-1185">Reference proteome</keyword>
<evidence type="ECO:0000313" key="2">
    <source>
        <dbReference type="EMBL" id="MBP3985418.1"/>
    </source>
</evidence>
<sequence>MPHSSRWSNTSAPCRIEWRPSRALAGAILGLAVLAAFSVQASEMPRPLAWPVALFVLAWGGWRARRELRRARREWVFPGSDAPVLLDGEPVAAVQLEWRGPLAFVRWRARSGRVGRLSWWPDTLPAARRRELRLAALPGKATRSRPAMAPYAG</sequence>
<evidence type="ECO:0000313" key="3">
    <source>
        <dbReference type="Proteomes" id="UP000673447"/>
    </source>
</evidence>
<comment type="caution">
    <text evidence="2">The sequence shown here is derived from an EMBL/GenBank/DDBJ whole genome shotgun (WGS) entry which is preliminary data.</text>
</comment>